<reference evidence="2" key="1">
    <citation type="journal article" date="2015" name="Nature">
        <title>Complex archaea that bridge the gap between prokaryotes and eukaryotes.</title>
        <authorList>
            <person name="Spang A."/>
            <person name="Saw J.H."/>
            <person name="Jorgensen S.L."/>
            <person name="Zaremba-Niedzwiedzka K."/>
            <person name="Martijn J."/>
            <person name="Lind A.E."/>
            <person name="van Eijk R."/>
            <person name="Schleper C."/>
            <person name="Guy L."/>
            <person name="Ettema T.J."/>
        </authorList>
    </citation>
    <scope>NUCLEOTIDE SEQUENCE</scope>
</reference>
<dbReference type="EMBL" id="LAZR01008235">
    <property type="protein sequence ID" value="KKM80090.1"/>
    <property type="molecule type" value="Genomic_DNA"/>
</dbReference>
<dbReference type="AlphaFoldDB" id="A0A0F9MTW5"/>
<evidence type="ECO:0000313" key="2">
    <source>
        <dbReference type="EMBL" id="KKM80090.1"/>
    </source>
</evidence>
<organism evidence="2">
    <name type="scientific">marine sediment metagenome</name>
    <dbReference type="NCBI Taxonomy" id="412755"/>
    <lineage>
        <taxon>unclassified sequences</taxon>
        <taxon>metagenomes</taxon>
        <taxon>ecological metagenomes</taxon>
    </lineage>
</organism>
<protein>
    <recommendedName>
        <fullName evidence="1">PilZ domain-containing protein</fullName>
    </recommendedName>
</protein>
<dbReference type="GO" id="GO:0035438">
    <property type="term" value="F:cyclic-di-GMP binding"/>
    <property type="evidence" value="ECO:0007669"/>
    <property type="project" value="InterPro"/>
</dbReference>
<evidence type="ECO:0000259" key="1">
    <source>
        <dbReference type="Pfam" id="PF07238"/>
    </source>
</evidence>
<dbReference type="Pfam" id="PF07238">
    <property type="entry name" value="PilZ"/>
    <property type="match status" value="1"/>
</dbReference>
<dbReference type="Gene3D" id="2.40.10.220">
    <property type="entry name" value="predicted glycosyltransferase like domains"/>
    <property type="match status" value="1"/>
</dbReference>
<dbReference type="SUPFAM" id="SSF141371">
    <property type="entry name" value="PilZ domain-like"/>
    <property type="match status" value="1"/>
</dbReference>
<comment type="caution">
    <text evidence="2">The sequence shown here is derived from an EMBL/GenBank/DDBJ whole genome shotgun (WGS) entry which is preliminary data.</text>
</comment>
<gene>
    <name evidence="2" type="ORF">LCGC14_1343340</name>
</gene>
<accession>A0A0F9MTW5</accession>
<dbReference type="InterPro" id="IPR009875">
    <property type="entry name" value="PilZ_domain"/>
</dbReference>
<sequence>MELNIYRTRSTGMNNHDYDEQRHFTRMAIKTQVTYTIKNTDGISHQGISGDLSASGLYMITDIALNKGDEISLVMNPSDDRFPPFVAEGIVLRTTVSEHNPDKFHVSMELTKTS</sequence>
<proteinExistence type="predicted"/>
<name>A0A0F9MTW5_9ZZZZ</name>
<feature type="domain" description="PilZ" evidence="1">
    <location>
        <begin position="20"/>
        <end position="107"/>
    </location>
</feature>